<name>A0AA38TAX1_9ASTR</name>
<reference evidence="1" key="1">
    <citation type="submission" date="2023-03" db="EMBL/GenBank/DDBJ databases">
        <title>Chromosome-scale reference genome and RAD-based genetic map of yellow starthistle (Centaurea solstitialis) reveal putative structural variation and QTLs associated with invader traits.</title>
        <authorList>
            <person name="Reatini B."/>
            <person name="Cang F.A."/>
            <person name="Jiang Q."/>
            <person name="Mckibben M.T.W."/>
            <person name="Barker M.S."/>
            <person name="Rieseberg L.H."/>
            <person name="Dlugosch K.M."/>
        </authorList>
    </citation>
    <scope>NUCLEOTIDE SEQUENCE</scope>
    <source>
        <strain evidence="1">CAN-66</strain>
        <tissue evidence="1">Leaf</tissue>
    </source>
</reference>
<proteinExistence type="predicted"/>
<dbReference type="EMBL" id="JARYMX010000004">
    <property type="protein sequence ID" value="KAJ9553638.1"/>
    <property type="molecule type" value="Genomic_DNA"/>
</dbReference>
<sequence>MPVIIFAVLQFPVLVDMFRSMYDSRYLFKPKKPMLYNTNPRSLSHSDKFNTSLFASSCSRAAQEFQLLSELKHKQTSNITAVHKDKCSIASCCRRYMCSPELHLGFCRVSLFPQQPWDFGCFSNDGDETEMAKEMKRSRQYIDERR</sequence>
<comment type="caution">
    <text evidence="1">The sequence shown here is derived from an EMBL/GenBank/DDBJ whole genome shotgun (WGS) entry which is preliminary data.</text>
</comment>
<keyword evidence="2" id="KW-1185">Reference proteome</keyword>
<organism evidence="1 2">
    <name type="scientific">Centaurea solstitialis</name>
    <name type="common">yellow star-thistle</name>
    <dbReference type="NCBI Taxonomy" id="347529"/>
    <lineage>
        <taxon>Eukaryota</taxon>
        <taxon>Viridiplantae</taxon>
        <taxon>Streptophyta</taxon>
        <taxon>Embryophyta</taxon>
        <taxon>Tracheophyta</taxon>
        <taxon>Spermatophyta</taxon>
        <taxon>Magnoliopsida</taxon>
        <taxon>eudicotyledons</taxon>
        <taxon>Gunneridae</taxon>
        <taxon>Pentapetalae</taxon>
        <taxon>asterids</taxon>
        <taxon>campanulids</taxon>
        <taxon>Asterales</taxon>
        <taxon>Asteraceae</taxon>
        <taxon>Carduoideae</taxon>
        <taxon>Cardueae</taxon>
        <taxon>Centaureinae</taxon>
        <taxon>Centaurea</taxon>
    </lineage>
</organism>
<dbReference type="Proteomes" id="UP001172457">
    <property type="component" value="Chromosome 4"/>
</dbReference>
<accession>A0AA38TAX1</accession>
<protein>
    <submittedName>
        <fullName evidence="1">Uncharacterized protein</fullName>
    </submittedName>
</protein>
<gene>
    <name evidence="1" type="ORF">OSB04_017683</name>
</gene>
<evidence type="ECO:0000313" key="1">
    <source>
        <dbReference type="EMBL" id="KAJ9553638.1"/>
    </source>
</evidence>
<dbReference type="AlphaFoldDB" id="A0AA38TAX1"/>
<evidence type="ECO:0000313" key="2">
    <source>
        <dbReference type="Proteomes" id="UP001172457"/>
    </source>
</evidence>